<dbReference type="PANTHER" id="PTHR46680:SF3">
    <property type="entry name" value="NF-KAPPA-B INHIBITOR CACTUS"/>
    <property type="match status" value="1"/>
</dbReference>
<dbReference type="PROSITE" id="PS50297">
    <property type="entry name" value="ANK_REP_REGION"/>
    <property type="match status" value="2"/>
</dbReference>
<dbReference type="GO" id="GO:0051059">
    <property type="term" value="F:NF-kappaB binding"/>
    <property type="evidence" value="ECO:0007669"/>
    <property type="project" value="TreeGrafter"/>
</dbReference>
<feature type="region of interest" description="Disordered" evidence="4">
    <location>
        <begin position="208"/>
        <end position="237"/>
    </location>
</feature>
<evidence type="ECO:0000256" key="1">
    <source>
        <dbReference type="ARBA" id="ARBA00022737"/>
    </source>
</evidence>
<reference evidence="5" key="1">
    <citation type="submission" date="2021-07" db="EMBL/GenBank/DDBJ databases">
        <authorList>
            <person name="Catto M.A."/>
            <person name="Jacobson A."/>
            <person name="Kennedy G."/>
            <person name="Labadie P."/>
            <person name="Hunt B.G."/>
            <person name="Srinivasan R."/>
        </authorList>
    </citation>
    <scope>NUCLEOTIDE SEQUENCE</scope>
    <source>
        <strain evidence="5">PL_HMW_Pooled</strain>
        <tissue evidence="5">Head</tissue>
    </source>
</reference>
<dbReference type="PANTHER" id="PTHR46680">
    <property type="entry name" value="NF-KAPPA-B INHIBITOR ALPHA"/>
    <property type="match status" value="1"/>
</dbReference>
<dbReference type="InterPro" id="IPR036770">
    <property type="entry name" value="Ankyrin_rpt-contain_sf"/>
</dbReference>
<dbReference type="PROSITE" id="PS50088">
    <property type="entry name" value="ANK_REPEAT"/>
    <property type="match status" value="2"/>
</dbReference>
<keyword evidence="2 3" id="KW-0040">ANK repeat</keyword>
<feature type="repeat" description="ANK" evidence="3">
    <location>
        <begin position="719"/>
        <end position="751"/>
    </location>
</feature>
<feature type="repeat" description="ANK" evidence="3">
    <location>
        <begin position="788"/>
        <end position="820"/>
    </location>
</feature>
<feature type="compositionally biased region" description="Low complexity" evidence="4">
    <location>
        <begin position="160"/>
        <end position="180"/>
    </location>
</feature>
<dbReference type="SMART" id="SM00248">
    <property type="entry name" value="ANK"/>
    <property type="match status" value="4"/>
</dbReference>
<evidence type="ECO:0000256" key="2">
    <source>
        <dbReference type="ARBA" id="ARBA00023043"/>
    </source>
</evidence>
<evidence type="ECO:0000313" key="6">
    <source>
        <dbReference type="Proteomes" id="UP001219518"/>
    </source>
</evidence>
<evidence type="ECO:0000313" key="5">
    <source>
        <dbReference type="EMBL" id="KAK3907458.1"/>
    </source>
</evidence>
<dbReference type="Proteomes" id="UP001219518">
    <property type="component" value="Unassembled WGS sequence"/>
</dbReference>
<dbReference type="GO" id="GO:0071356">
    <property type="term" value="P:cellular response to tumor necrosis factor"/>
    <property type="evidence" value="ECO:0007669"/>
    <property type="project" value="TreeGrafter"/>
</dbReference>
<dbReference type="GO" id="GO:0005829">
    <property type="term" value="C:cytosol"/>
    <property type="evidence" value="ECO:0007669"/>
    <property type="project" value="TreeGrafter"/>
</dbReference>
<comment type="caution">
    <text evidence="5">The sequence shown here is derived from an EMBL/GenBank/DDBJ whole genome shotgun (WGS) entry which is preliminary data.</text>
</comment>
<reference evidence="5" key="2">
    <citation type="journal article" date="2023" name="BMC Genomics">
        <title>Pest status, molecular evolution, and epigenetic factors derived from the genome assembly of Frankliniella fusca, a thysanopteran phytovirus vector.</title>
        <authorList>
            <person name="Catto M.A."/>
            <person name="Labadie P.E."/>
            <person name="Jacobson A.L."/>
            <person name="Kennedy G.G."/>
            <person name="Srinivasan R."/>
            <person name="Hunt B.G."/>
        </authorList>
    </citation>
    <scope>NUCLEOTIDE SEQUENCE</scope>
    <source>
        <strain evidence="5">PL_HMW_Pooled</strain>
    </source>
</reference>
<keyword evidence="6" id="KW-1185">Reference proteome</keyword>
<proteinExistence type="predicted"/>
<dbReference type="InterPro" id="IPR051070">
    <property type="entry name" value="NF-kappa-B_inhibitor"/>
</dbReference>
<protein>
    <submittedName>
        <fullName evidence="5">B-cell lymphoma 3 protein-like protein</fullName>
    </submittedName>
</protein>
<dbReference type="Pfam" id="PF12796">
    <property type="entry name" value="Ank_2"/>
    <property type="match status" value="2"/>
</dbReference>
<feature type="compositionally biased region" description="Polar residues" evidence="4">
    <location>
        <begin position="50"/>
        <end position="62"/>
    </location>
</feature>
<feature type="compositionally biased region" description="Low complexity" evidence="4">
    <location>
        <begin position="220"/>
        <end position="234"/>
    </location>
</feature>
<dbReference type="InterPro" id="IPR002110">
    <property type="entry name" value="Ankyrin_rpt"/>
</dbReference>
<keyword evidence="1" id="KW-0677">Repeat</keyword>
<sequence length="899" mass="96258">MPTFALKAGNSVVEKNCKVENMILKVEHPSQSVLAEAPQKAQSIGPVVTQKGSPLKNGSTAETESKSNEMNGLGIRKQLTSNGTGASDAALSTRTIQLGTWGKIPIVVRKARKPEENGKELHKPLATEQLQKKMKLSTVPKVVPLINTVGNQSKLIPFTLPSTSQASPSTPTTATNSSVPQSQSKLVQKDSSKPMSILEATLTSAPKDSILNGASKSKSDFSLSSSLPVGSSDDQLLKTDNDLEKGINPSIAIPKPFRIPKCVISYEKGVTRLVAVERRTVTMVDASVQVSIPQFDAESQGTQVNHYAVSSESGSIQPQTTSTLPLHQKPFVVLDSNGRKVLAIPKLILNNYGGAKKFVIEGKGIKRKAETPIENLLQNDFHGTALPTSVIISQAEQPPLTLPNSTASKPIAGKTVSDLTADASLSFETLTTSSCRTLPSISTSQQNSSISSESTGTGSCVAFPKLPNLNSNSDTLSRPPTVLLSHTPSVSHVITSDSLVLPLDSPVHFESHTSSSLPQTICVPSSTKIQSLHNNSESIILPLNSPIGAQPLNSDGTSMGVFHVLMPNLINNTNGKHHVEHENQGLAYPHILKVVDQVAASTKPQTKLANISSQPIVQKKGLANSCSLINQNNSNFGSVTGEEVMGGKAVSSSNATPSKSDIENFVKAAFIDFKQCFTFNKDGQLPVHAAIECNDIAALKRQCIVLKARKASVDIKNAHDETPLQLALYFGHTPCIKLLLEHGANCRFFDQDGNSPLHLAILYANDALKYLLVPGRFPKSFINYLNDEGFSPLHLAAQGDKVEAISLLIKCGADIDLPDGKSGRTALFHAVERKNYKSQQILEKHGANIKEPTFTGATPFSMTRTDAIAQLASGQNTFGEIIDSDTLLKPRRLRIGKVK</sequence>
<dbReference type="SUPFAM" id="SSF48403">
    <property type="entry name" value="Ankyrin repeat"/>
    <property type="match status" value="1"/>
</dbReference>
<feature type="region of interest" description="Disordered" evidence="4">
    <location>
        <begin position="160"/>
        <end position="193"/>
    </location>
</feature>
<dbReference type="EMBL" id="JAHWGI010000011">
    <property type="protein sequence ID" value="KAK3907458.1"/>
    <property type="molecule type" value="Genomic_DNA"/>
</dbReference>
<accession>A0AAE1L5E1</accession>
<evidence type="ECO:0000256" key="4">
    <source>
        <dbReference type="SAM" id="MobiDB-lite"/>
    </source>
</evidence>
<dbReference type="AlphaFoldDB" id="A0AAE1L5E1"/>
<organism evidence="5 6">
    <name type="scientific">Frankliniella fusca</name>
    <dbReference type="NCBI Taxonomy" id="407009"/>
    <lineage>
        <taxon>Eukaryota</taxon>
        <taxon>Metazoa</taxon>
        <taxon>Ecdysozoa</taxon>
        <taxon>Arthropoda</taxon>
        <taxon>Hexapoda</taxon>
        <taxon>Insecta</taxon>
        <taxon>Pterygota</taxon>
        <taxon>Neoptera</taxon>
        <taxon>Paraneoptera</taxon>
        <taxon>Thysanoptera</taxon>
        <taxon>Terebrantia</taxon>
        <taxon>Thripoidea</taxon>
        <taxon>Thripidae</taxon>
        <taxon>Frankliniella</taxon>
    </lineage>
</organism>
<gene>
    <name evidence="5" type="ORF">KUF71_002957</name>
</gene>
<evidence type="ECO:0000256" key="3">
    <source>
        <dbReference type="PROSITE-ProRule" id="PRU00023"/>
    </source>
</evidence>
<feature type="region of interest" description="Disordered" evidence="4">
    <location>
        <begin position="44"/>
        <end position="72"/>
    </location>
</feature>
<dbReference type="Gene3D" id="1.25.40.20">
    <property type="entry name" value="Ankyrin repeat-containing domain"/>
    <property type="match status" value="1"/>
</dbReference>
<name>A0AAE1L5E1_9NEOP</name>